<keyword evidence="2" id="KW-0442">Lipid degradation</keyword>
<dbReference type="InterPro" id="IPR016035">
    <property type="entry name" value="Acyl_Trfase/lysoPLipase"/>
</dbReference>
<feature type="active site" description="Proton acceptor" evidence="2">
    <location>
        <position position="205"/>
    </location>
</feature>
<dbReference type="SUPFAM" id="SSF52151">
    <property type="entry name" value="FabD/lysophospholipase-like"/>
    <property type="match status" value="1"/>
</dbReference>
<evidence type="ECO:0000259" key="3">
    <source>
        <dbReference type="PROSITE" id="PS51635"/>
    </source>
</evidence>
<gene>
    <name evidence="4" type="ORF">SAMN04488011_10670</name>
</gene>
<comment type="caution">
    <text evidence="2">Lacks conserved residue(s) required for the propagation of feature annotation.</text>
</comment>
<dbReference type="GO" id="GO:0016787">
    <property type="term" value="F:hydrolase activity"/>
    <property type="evidence" value="ECO:0007669"/>
    <property type="project" value="UniProtKB-UniRule"/>
</dbReference>
<sequence length="284" mass="31203">MADQATWFDQVVFSGGGTRCLWQGGFMDVLKQEIPITPERITGVSGGALTCCGFLTSRGPEIRDLMMETFAAHDRNVPLHEPFDEVDGHSPHQRMYQEVVSRAVGDPQAARQIADGVSVQILLGRPPKDGWAKLSGAMMTMVYEADTVIRSNPHLAWAEMTGMGSDLVDANAAARDGKLVDLVCAAATIPPAFEPPLWDGRPAIDAGMIDQAPLPRPDRGRTLILLTKEFRDIPQHDDRIYVMPSREVAADKIDFTDPDKLALTWEQGEEDARRLLADGTLIRN</sequence>
<protein>
    <submittedName>
        <fullName evidence="4">Patatin-like phospholipase</fullName>
    </submittedName>
</protein>
<dbReference type="RefSeq" id="WP_091845942.1">
    <property type="nucleotide sequence ID" value="NZ_FOCM01000006.1"/>
</dbReference>
<evidence type="ECO:0000313" key="5">
    <source>
        <dbReference type="Proteomes" id="UP000199372"/>
    </source>
</evidence>
<dbReference type="Pfam" id="PF01734">
    <property type="entry name" value="Patatin"/>
    <property type="match status" value="1"/>
</dbReference>
<dbReference type="EMBL" id="FOCM01000006">
    <property type="protein sequence ID" value="SEN75700.1"/>
    <property type="molecule type" value="Genomic_DNA"/>
</dbReference>
<evidence type="ECO:0000256" key="1">
    <source>
        <dbReference type="ARBA" id="ARBA00023098"/>
    </source>
</evidence>
<organism evidence="4 5">
    <name type="scientific">Palleronia pelagia</name>
    <dbReference type="NCBI Taxonomy" id="387096"/>
    <lineage>
        <taxon>Bacteria</taxon>
        <taxon>Pseudomonadati</taxon>
        <taxon>Pseudomonadota</taxon>
        <taxon>Alphaproteobacteria</taxon>
        <taxon>Rhodobacterales</taxon>
        <taxon>Roseobacteraceae</taxon>
        <taxon>Palleronia</taxon>
    </lineage>
</organism>
<dbReference type="AlphaFoldDB" id="A0A1H8J4A0"/>
<reference evidence="5" key="1">
    <citation type="submission" date="2016-10" db="EMBL/GenBank/DDBJ databases">
        <authorList>
            <person name="Varghese N."/>
            <person name="Submissions S."/>
        </authorList>
    </citation>
    <scope>NUCLEOTIDE SEQUENCE [LARGE SCALE GENOMIC DNA]</scope>
    <source>
        <strain evidence="5">DSM 26893</strain>
    </source>
</reference>
<evidence type="ECO:0000256" key="2">
    <source>
        <dbReference type="PROSITE-ProRule" id="PRU01161"/>
    </source>
</evidence>
<feature type="active site" description="Nucleophile" evidence="2">
    <location>
        <position position="45"/>
    </location>
</feature>
<dbReference type="Proteomes" id="UP000199372">
    <property type="component" value="Unassembled WGS sequence"/>
</dbReference>
<proteinExistence type="predicted"/>
<dbReference type="GO" id="GO:0016042">
    <property type="term" value="P:lipid catabolic process"/>
    <property type="evidence" value="ECO:0007669"/>
    <property type="project" value="UniProtKB-UniRule"/>
</dbReference>
<accession>A0A1H8J4A0</accession>
<dbReference type="OrthoDB" id="7401351at2"/>
<feature type="domain" description="PNPLA" evidence="3">
    <location>
        <begin position="11"/>
        <end position="218"/>
    </location>
</feature>
<keyword evidence="1 2" id="KW-0443">Lipid metabolism</keyword>
<evidence type="ECO:0000313" key="4">
    <source>
        <dbReference type="EMBL" id="SEN75700.1"/>
    </source>
</evidence>
<feature type="short sequence motif" description="GXSXG" evidence="2">
    <location>
        <begin position="43"/>
        <end position="47"/>
    </location>
</feature>
<keyword evidence="5" id="KW-1185">Reference proteome</keyword>
<dbReference type="InterPro" id="IPR002641">
    <property type="entry name" value="PNPLA_dom"/>
</dbReference>
<dbReference type="PROSITE" id="PS51635">
    <property type="entry name" value="PNPLA"/>
    <property type="match status" value="1"/>
</dbReference>
<keyword evidence="2" id="KW-0378">Hydrolase</keyword>
<dbReference type="Gene3D" id="3.40.1090.10">
    <property type="entry name" value="Cytosolic phospholipase A2 catalytic domain"/>
    <property type="match status" value="1"/>
</dbReference>
<name>A0A1H8J4A0_9RHOB</name>